<proteinExistence type="predicted"/>
<gene>
    <name evidence="3" type="ORF">QTH91_11370</name>
</gene>
<comment type="caution">
    <text evidence="3">The sequence shown here is derived from an EMBL/GenBank/DDBJ whole genome shotgun (WGS) entry which is preliminary data.</text>
</comment>
<dbReference type="Pfam" id="PF05229">
    <property type="entry name" value="SCPU"/>
    <property type="match status" value="2"/>
</dbReference>
<dbReference type="SMART" id="SM00972">
    <property type="entry name" value="SCPU"/>
    <property type="match status" value="1"/>
</dbReference>
<name>A0ABT7NAX3_9BURK</name>
<dbReference type="InterPro" id="IPR007893">
    <property type="entry name" value="Spore_coat_U/FanG"/>
</dbReference>
<organism evidence="3 4">
    <name type="scientific">Variovorax dokdonensis</name>
    <dbReference type="NCBI Taxonomy" id="344883"/>
    <lineage>
        <taxon>Bacteria</taxon>
        <taxon>Pseudomonadati</taxon>
        <taxon>Pseudomonadota</taxon>
        <taxon>Betaproteobacteria</taxon>
        <taxon>Burkholderiales</taxon>
        <taxon>Comamonadaceae</taxon>
        <taxon>Variovorax</taxon>
    </lineage>
</organism>
<keyword evidence="1" id="KW-0732">Signal</keyword>
<sequence length="340" mass="35690">MNARSSRWWRHCLALAMLAALFVLPAREAAAAPYCTATMSTLSFGSVDLVNGGTLSATATLNYTCTNDQNGSRSAFVCFNIGDGSASIASGGGHWTPRILRNAAGNEMNVQLYQGSTQTIWGSRTQVIPDPYDARVINIARNSSLSGSYTMRGEIQAGQAGLTPGTYTSDFNANHTALRYTFATNANQLPSDCNSATTDGGIFPFSVNATVVKSCLVSADPMNFGSVDGIASSANIDAVTTIRVLCSRPTAYNVTLIPSSNATDGSSAMKGTTSGNADTVPYRLYSNAARTAQWGSLSSNDVEGTGNGATQSLTVYGRVPGLPNVRPDNYKDTVTVNVVY</sequence>
<dbReference type="PANTHER" id="PTHR37089">
    <property type="entry name" value="PROTEIN U-RELATED"/>
    <property type="match status" value="1"/>
</dbReference>
<evidence type="ECO:0000256" key="1">
    <source>
        <dbReference type="SAM" id="SignalP"/>
    </source>
</evidence>
<keyword evidence="4" id="KW-1185">Reference proteome</keyword>
<protein>
    <submittedName>
        <fullName evidence="3">Spore coat U domain-containing protein</fullName>
    </submittedName>
</protein>
<dbReference type="InterPro" id="IPR053167">
    <property type="entry name" value="Spore_coat_component"/>
</dbReference>
<feature type="domain" description="Spore coat protein U/FanG" evidence="2">
    <location>
        <begin position="204"/>
        <end position="336"/>
    </location>
</feature>
<evidence type="ECO:0000313" key="4">
    <source>
        <dbReference type="Proteomes" id="UP001174908"/>
    </source>
</evidence>
<evidence type="ECO:0000259" key="2">
    <source>
        <dbReference type="Pfam" id="PF05229"/>
    </source>
</evidence>
<feature type="domain" description="Spore coat protein U/FanG" evidence="2">
    <location>
        <begin position="29"/>
        <end position="169"/>
    </location>
</feature>
<accession>A0ABT7NAX3</accession>
<dbReference type="PANTHER" id="PTHR37089:SF4">
    <property type="entry name" value="EXPORTED PROTEIN"/>
    <property type="match status" value="1"/>
</dbReference>
<dbReference type="EMBL" id="JASZYV010000002">
    <property type="protein sequence ID" value="MDM0045083.1"/>
    <property type="molecule type" value="Genomic_DNA"/>
</dbReference>
<feature type="signal peptide" evidence="1">
    <location>
        <begin position="1"/>
        <end position="31"/>
    </location>
</feature>
<dbReference type="Proteomes" id="UP001174908">
    <property type="component" value="Unassembled WGS sequence"/>
</dbReference>
<feature type="chain" id="PRO_5045211087" evidence="1">
    <location>
        <begin position="32"/>
        <end position="340"/>
    </location>
</feature>
<reference evidence="3" key="1">
    <citation type="submission" date="2023-06" db="EMBL/GenBank/DDBJ databases">
        <authorList>
            <person name="Jiang Y."/>
            <person name="Liu Q."/>
        </authorList>
    </citation>
    <scope>NUCLEOTIDE SEQUENCE</scope>
    <source>
        <strain evidence="3">CGMCC 1.12089</strain>
    </source>
</reference>
<evidence type="ECO:0000313" key="3">
    <source>
        <dbReference type="EMBL" id="MDM0045083.1"/>
    </source>
</evidence>
<dbReference type="RefSeq" id="WP_286660185.1">
    <property type="nucleotide sequence ID" value="NZ_JASZYV010000002.1"/>
</dbReference>